<proteinExistence type="predicted"/>
<feature type="region of interest" description="Disordered" evidence="1">
    <location>
        <begin position="410"/>
        <end position="433"/>
    </location>
</feature>
<dbReference type="Proteomes" id="UP000046392">
    <property type="component" value="Unplaced"/>
</dbReference>
<dbReference type="STRING" id="174720.A0A0N5C4V7"/>
<name>A0A0N5C4V7_STREA</name>
<evidence type="ECO:0000313" key="3">
    <source>
        <dbReference type="WBParaSite" id="SPAL_0001298600.1"/>
    </source>
</evidence>
<feature type="region of interest" description="Disordered" evidence="1">
    <location>
        <begin position="152"/>
        <end position="172"/>
    </location>
</feature>
<accession>A0A0N5C4V7</accession>
<dbReference type="AlphaFoldDB" id="A0A0N5C4V7"/>
<evidence type="ECO:0000256" key="1">
    <source>
        <dbReference type="SAM" id="MobiDB-lite"/>
    </source>
</evidence>
<dbReference type="WBParaSite" id="SPAL_0001298600.1">
    <property type="protein sequence ID" value="SPAL_0001298600.1"/>
    <property type="gene ID" value="SPAL_0001298600"/>
</dbReference>
<reference evidence="3" key="1">
    <citation type="submission" date="2017-02" db="UniProtKB">
        <authorList>
            <consortium name="WormBaseParasite"/>
        </authorList>
    </citation>
    <scope>IDENTIFICATION</scope>
</reference>
<organism evidence="2 3">
    <name type="scientific">Strongyloides papillosus</name>
    <name type="common">Intestinal threadworm</name>
    <dbReference type="NCBI Taxonomy" id="174720"/>
    <lineage>
        <taxon>Eukaryota</taxon>
        <taxon>Metazoa</taxon>
        <taxon>Ecdysozoa</taxon>
        <taxon>Nematoda</taxon>
        <taxon>Chromadorea</taxon>
        <taxon>Rhabditida</taxon>
        <taxon>Tylenchina</taxon>
        <taxon>Panagrolaimomorpha</taxon>
        <taxon>Strongyloidoidea</taxon>
        <taxon>Strongyloididae</taxon>
        <taxon>Strongyloides</taxon>
    </lineage>
</organism>
<keyword evidence="2" id="KW-1185">Reference proteome</keyword>
<protein>
    <submittedName>
        <fullName evidence="3">BZIP domain-containing protein</fullName>
    </submittedName>
</protein>
<sequence length="433" mass="49562">MLRRLFKRSSHKKTEDPNHQAFVAAYTAMKPQWLDKQRSCSHLSPEEQDQGIIELMEADGHRASLGASVRPPRQNGIPIGTYSTSFDDYVSRVDGISMDSIDMLQNTPLNNEHRHQYIDGLDENLRILVPQPDHDSTWHAFKQEYFKGFSRLHPRKNSTSSNRNHNRQRKKAKYNHKINNVEAELQRQSSLLSDITSKLSLFDVPKVALTVVTLFALLCSSSAWTCSEQPPFYPLIYRQFNYAFSSFSKVDISAMEEVCVVENFRPAYIVGDILIDSTRDPLWETSVKQFGMSNCGKYKVYQNMTDTELFLLNPDVYLMEDSDVEKLLTIYAYHYSFNASCSSASDSETQVPLGRLVPDSPVKPGKKRLRTDLMDGEDERTDMVNDAEYLKAQKEIDGLKATIDELRDQLDTMDKSNKQANDDSKQVKTDDFS</sequence>
<evidence type="ECO:0000313" key="2">
    <source>
        <dbReference type="Proteomes" id="UP000046392"/>
    </source>
</evidence>